<feature type="domain" description="Dynein heavy chain C-terminal" evidence="3">
    <location>
        <begin position="397"/>
        <end position="629"/>
    </location>
</feature>
<dbReference type="GeneTree" id="ENSGT00940000154959"/>
<protein>
    <recommendedName>
        <fullName evidence="6">Dynein heavy chain</fullName>
    </recommendedName>
</protein>
<dbReference type="InterPro" id="IPR026983">
    <property type="entry name" value="DHC"/>
</dbReference>
<dbReference type="InterPro" id="IPR042219">
    <property type="entry name" value="AAA_lid_11_sf"/>
</dbReference>
<dbReference type="FunFam" id="3.40.50.300:FF:000362">
    <property type="entry name" value="Dynein, axonemal, heavy chain 6"/>
    <property type="match status" value="1"/>
</dbReference>
<dbReference type="Pfam" id="PF03028">
    <property type="entry name" value="Dynein_heavy"/>
    <property type="match status" value="1"/>
</dbReference>
<dbReference type="Gene3D" id="1.10.8.720">
    <property type="entry name" value="Region D6 of dynein motor"/>
    <property type="match status" value="1"/>
</dbReference>
<evidence type="ECO:0000313" key="5">
    <source>
        <dbReference type="Proteomes" id="UP000694620"/>
    </source>
</evidence>
<dbReference type="PANTHER" id="PTHR22878">
    <property type="entry name" value="DYNEIN HEAVY CHAIN 6, AXONEMAL-LIKE-RELATED"/>
    <property type="match status" value="1"/>
</dbReference>
<evidence type="ECO:0000259" key="3">
    <source>
        <dbReference type="Pfam" id="PF18199"/>
    </source>
</evidence>
<dbReference type="InterPro" id="IPR027417">
    <property type="entry name" value="P-loop_NTPase"/>
</dbReference>
<dbReference type="InterPro" id="IPR041658">
    <property type="entry name" value="AAA_lid_11"/>
</dbReference>
<evidence type="ECO:0008006" key="6">
    <source>
        <dbReference type="Google" id="ProtNLM"/>
    </source>
</evidence>
<dbReference type="InterPro" id="IPR004273">
    <property type="entry name" value="Dynein_heavy_D6_P-loop"/>
</dbReference>
<dbReference type="GO" id="GO:0045505">
    <property type="term" value="F:dynein intermediate chain binding"/>
    <property type="evidence" value="ECO:0007669"/>
    <property type="project" value="InterPro"/>
</dbReference>
<evidence type="ECO:0000259" key="2">
    <source>
        <dbReference type="Pfam" id="PF18198"/>
    </source>
</evidence>
<sequence>GELTDGGQIERHIKRDIVPWWKNVYDSAHPNEMTLPEPWDDLLSDFQKLLILRCIRPDKIIPAVQHFIIDNMGPSYVEPPTFDLQCSYMDSTCSTPLVFILSPGADPMAVLVKFAEEKGMGGAHLQTVSLGQGQGPIARNMIEKAAAEGTWVVLQNCHLAPSWLPDLEQICEELLSDQDLVKPGFRLWLTSYPSSDFPISILQNGIKMTNEPPKGLRANLLRSYLSNPISDPTFYEGCSKKEEWEKLLFSLCLFHGLVQERRMFGPLGWNIPYEFNESDLHISARQVQMFLNTYSEVPLDALSYLIGECNYGGRVTDSFDRRLLLSLLDTCYCLEMLTNMDYSFSSSGVYRLPAKSGFNNYLEHIKSLPMSAEPEVFMLSQMFSVYQFCTDELFLSLSSFQKRFPITYAESMNTVLVQELLRFNQLTSTIRGSLRDLSRALQGQALMSGELEDIFNSIIVGKVPALWSSKSYPSLKPLGSYISDLLLRLHFFKCWTDDGAPTVFWISGFYFTQCFLTGVLQNHARKSQVPIDQLNFQFHLTEYHTDGVYIKGIFIEGASWDTKKRTLKEVQPTELYETLDIGWKVVYNTSIRRGELSTTGHSTNYIMTVDLPSEKPQKHWINRGVACLCQLDY</sequence>
<dbReference type="Pfam" id="PF18198">
    <property type="entry name" value="AAA_lid_11"/>
    <property type="match status" value="1"/>
</dbReference>
<dbReference type="Gene3D" id="3.10.490.20">
    <property type="match status" value="1"/>
</dbReference>
<dbReference type="Ensembl" id="ENSECRT00000002610.1">
    <property type="protein sequence ID" value="ENSECRP00000002573.1"/>
    <property type="gene ID" value="ENSECRG00000001746.1"/>
</dbReference>
<dbReference type="Gene3D" id="1.20.1270.280">
    <property type="match status" value="1"/>
</dbReference>
<evidence type="ECO:0000259" key="1">
    <source>
        <dbReference type="Pfam" id="PF03028"/>
    </source>
</evidence>
<keyword evidence="5" id="KW-1185">Reference proteome</keyword>
<feature type="domain" description="Dynein heavy chain region D6 P-loop" evidence="1">
    <location>
        <begin position="93"/>
        <end position="209"/>
    </location>
</feature>
<dbReference type="GO" id="GO:0030286">
    <property type="term" value="C:dynein complex"/>
    <property type="evidence" value="ECO:0007669"/>
    <property type="project" value="InterPro"/>
</dbReference>
<dbReference type="GO" id="GO:0051959">
    <property type="term" value="F:dynein light intermediate chain binding"/>
    <property type="evidence" value="ECO:0007669"/>
    <property type="project" value="InterPro"/>
</dbReference>
<dbReference type="GO" id="GO:0008569">
    <property type="term" value="F:minus-end-directed microtubule motor activity"/>
    <property type="evidence" value="ECO:0007669"/>
    <property type="project" value="InterPro"/>
</dbReference>
<evidence type="ECO:0000313" key="4">
    <source>
        <dbReference type="Ensembl" id="ENSECRP00000002573.1"/>
    </source>
</evidence>
<dbReference type="Gene3D" id="3.40.50.300">
    <property type="entry name" value="P-loop containing nucleotide triphosphate hydrolases"/>
    <property type="match status" value="1"/>
</dbReference>
<dbReference type="InterPro" id="IPR043160">
    <property type="entry name" value="Dynein_C_barrel"/>
</dbReference>
<dbReference type="InterPro" id="IPR041228">
    <property type="entry name" value="Dynein_C"/>
</dbReference>
<feature type="domain" description="Dynein heavy chain AAA lid" evidence="2">
    <location>
        <begin position="244"/>
        <end position="380"/>
    </location>
</feature>
<dbReference type="Pfam" id="PF18199">
    <property type="entry name" value="Dynein_C"/>
    <property type="match status" value="1"/>
</dbReference>
<dbReference type="Proteomes" id="UP000694620">
    <property type="component" value="Chromosome 1"/>
</dbReference>
<reference evidence="4" key="2">
    <citation type="submission" date="2025-08" db="UniProtKB">
        <authorList>
            <consortium name="Ensembl"/>
        </authorList>
    </citation>
    <scope>IDENTIFICATION</scope>
</reference>
<organism evidence="4 5">
    <name type="scientific">Erpetoichthys calabaricus</name>
    <name type="common">Rope fish</name>
    <name type="synonym">Calamoichthys calabaricus</name>
    <dbReference type="NCBI Taxonomy" id="27687"/>
    <lineage>
        <taxon>Eukaryota</taxon>
        <taxon>Metazoa</taxon>
        <taxon>Chordata</taxon>
        <taxon>Craniata</taxon>
        <taxon>Vertebrata</taxon>
        <taxon>Euteleostomi</taxon>
        <taxon>Actinopterygii</taxon>
        <taxon>Polypteriformes</taxon>
        <taxon>Polypteridae</taxon>
        <taxon>Erpetoichthys</taxon>
    </lineage>
</organism>
<name>A0A8C4X3E5_ERPCA</name>
<dbReference type="AlphaFoldDB" id="A0A8C4X3E5"/>
<accession>A0A8C4X3E5</accession>
<dbReference type="PANTHER" id="PTHR22878:SF72">
    <property type="entry name" value="DYNEIN HEAVY CHAIN 3, AXONEMAL"/>
    <property type="match status" value="1"/>
</dbReference>
<dbReference type="FunFam" id="1.10.8.720:FF:000001">
    <property type="entry name" value="dynein heavy chain 7, axonemal"/>
    <property type="match status" value="1"/>
</dbReference>
<dbReference type="GO" id="GO:0007018">
    <property type="term" value="P:microtubule-based movement"/>
    <property type="evidence" value="ECO:0007669"/>
    <property type="project" value="InterPro"/>
</dbReference>
<reference evidence="4" key="1">
    <citation type="submission" date="2021-06" db="EMBL/GenBank/DDBJ databases">
        <authorList>
            <consortium name="Wellcome Sanger Institute Data Sharing"/>
        </authorList>
    </citation>
    <scope>NUCLEOTIDE SEQUENCE [LARGE SCALE GENOMIC DNA]</scope>
</reference>
<proteinExistence type="predicted"/>
<reference evidence="4" key="3">
    <citation type="submission" date="2025-09" db="UniProtKB">
        <authorList>
            <consortium name="Ensembl"/>
        </authorList>
    </citation>
    <scope>IDENTIFICATION</scope>
</reference>